<feature type="domain" description="AAA+ ATPase" evidence="4">
    <location>
        <begin position="652"/>
        <end position="793"/>
    </location>
</feature>
<dbReference type="SMART" id="SM00382">
    <property type="entry name" value="AAA"/>
    <property type="match status" value="3"/>
</dbReference>
<dbReference type="InterPro" id="IPR027417">
    <property type="entry name" value="P-loop_NTPase"/>
</dbReference>
<dbReference type="CDD" id="cd00009">
    <property type="entry name" value="AAA"/>
    <property type="match status" value="1"/>
</dbReference>
<comment type="similarity">
    <text evidence="1">Belongs to the CbxX/CfxQ family.</text>
</comment>
<evidence type="ECO:0000256" key="3">
    <source>
        <dbReference type="ARBA" id="ARBA00022840"/>
    </source>
</evidence>
<dbReference type="Gene3D" id="3.40.50.300">
    <property type="entry name" value="P-loop containing nucleotide triphosphate hydrolases"/>
    <property type="match status" value="3"/>
</dbReference>
<dbReference type="GO" id="GO:0016887">
    <property type="term" value="F:ATP hydrolysis activity"/>
    <property type="evidence" value="ECO:0007669"/>
    <property type="project" value="InterPro"/>
</dbReference>
<sequence length="906" mass="103414">MPFPDTILDLYISDKKVNWAKSLVDFEDLEDIDDDSLSRKEWLRQKREENQKNQYMDQIMSIVGHEDVKAHFLYVKERFEVAKRWGEDLSQLKLDLILVGHRGVGKKQIAEIYAEFLYSIGYLSIRKFSSTGEYSLSKESQDDSVVFFSEADNIDQASEIDSILKHVNEKATENVLIFSYRTFRKCSSNALQSSPEARSRFPKPIRLDDFDEDQMFQLLVRLQKKNLWEVEGGLHANNVGLRTIARRAAKKNKSESQRNIHTLLAELDTIFTRRSLRYKEEWFQWAKAHWPEEGETGEAAASKMKQNERLITYQDIFGPEPTDVRDKSEAWAEIQKMIGLERVKKEISHLFSQATANYHRMRQGKEPLEVNLNRVFVGPPGVGKTTVARLYARILAELGLVSKGRVIMKTPTDLVGKYVGWSEDKTKTVLEEAMGNVLIIDDAHMLYTSNGSGSNTSDVFRRAVIDTLVAQISGSPGEDRCVILAGYPDEMETMFLNSNPGLQRRFPLEDALHFDGYNEDELCVMLQNKLARDDIYISEHGKRVAREVLGRMRIRPRFGNGGDVENLIGRAKVRQRERLEAAGADRFTMDQLPLEPEDFDEDYDRASRANEHRDSLFEGFVGFDKIIKQFQGYQQMADGMRQYDIDPRPHIPWAFVFKGPPGTGKTSTAKKLGRLFYDMGFLSSDDVTTCSVTDLVGEYCGQTGPKVIKQFELGLGKVLFIDEAYRLNPKDGGASNFITEAIGEIVDAMTKPRYVGNMVVILAGYTSDMEQLLDSNQGLRSRFPTHISFPHMEPYHCFTHLAQQLKKMKIDVVDESEAPEEKLKRILRIFRRLSISKGWANGRDIETLARNVIGHVFMKIGQTGASVEKEKSLSISSHDLLGFLQAMLKERRGLEDDKDKEQADDE</sequence>
<feature type="domain" description="AAA+ ATPase" evidence="4">
    <location>
        <begin position="370"/>
        <end position="512"/>
    </location>
</feature>
<evidence type="ECO:0000256" key="2">
    <source>
        <dbReference type="ARBA" id="ARBA00022741"/>
    </source>
</evidence>
<dbReference type="Gene3D" id="1.10.8.60">
    <property type="match status" value="1"/>
</dbReference>
<evidence type="ECO:0000313" key="5">
    <source>
        <dbReference type="EMBL" id="EMR66295.1"/>
    </source>
</evidence>
<dbReference type="OrthoDB" id="2423195at2759"/>
<dbReference type="PRINTS" id="PR00819">
    <property type="entry name" value="CBXCFQXSUPER"/>
</dbReference>
<gene>
    <name evidence="5" type="ORF">UCREL1_6725</name>
</gene>
<dbReference type="InterPro" id="IPR050773">
    <property type="entry name" value="CbxX/CfxQ_RuBisCO_ESX"/>
</dbReference>
<dbReference type="AlphaFoldDB" id="M7THU4"/>
<feature type="domain" description="AAA+ ATPase" evidence="4">
    <location>
        <begin position="92"/>
        <end position="211"/>
    </location>
</feature>
<keyword evidence="2" id="KW-0547">Nucleotide-binding</keyword>
<dbReference type="Proteomes" id="UP000012174">
    <property type="component" value="Unassembled WGS sequence"/>
</dbReference>
<keyword evidence="3" id="KW-0067">ATP-binding</keyword>
<dbReference type="PANTHER" id="PTHR43392">
    <property type="entry name" value="AAA-TYPE ATPASE FAMILY PROTEIN / ANKYRIN REPEAT FAMILY PROTEIN"/>
    <property type="match status" value="1"/>
</dbReference>
<dbReference type="SUPFAM" id="SSF52540">
    <property type="entry name" value="P-loop containing nucleoside triphosphate hydrolases"/>
    <property type="match status" value="3"/>
</dbReference>
<proteinExistence type="inferred from homology"/>
<dbReference type="Pfam" id="PF00004">
    <property type="entry name" value="AAA"/>
    <property type="match status" value="2"/>
</dbReference>
<organism evidence="5 6">
    <name type="scientific">Eutypa lata (strain UCR-EL1)</name>
    <name type="common">Grapevine dieback disease fungus</name>
    <name type="synonym">Eutypa armeniacae</name>
    <dbReference type="NCBI Taxonomy" id="1287681"/>
    <lineage>
        <taxon>Eukaryota</taxon>
        <taxon>Fungi</taxon>
        <taxon>Dikarya</taxon>
        <taxon>Ascomycota</taxon>
        <taxon>Pezizomycotina</taxon>
        <taxon>Sordariomycetes</taxon>
        <taxon>Xylariomycetidae</taxon>
        <taxon>Xylariales</taxon>
        <taxon>Diatrypaceae</taxon>
        <taxon>Eutypa</taxon>
    </lineage>
</organism>
<dbReference type="PANTHER" id="PTHR43392:SF2">
    <property type="entry name" value="AAA-TYPE ATPASE FAMILY PROTEIN _ ANKYRIN REPEAT FAMILY PROTEIN"/>
    <property type="match status" value="1"/>
</dbReference>
<accession>M7THU4</accession>
<dbReference type="EMBL" id="KB706678">
    <property type="protein sequence ID" value="EMR66295.1"/>
    <property type="molecule type" value="Genomic_DNA"/>
</dbReference>
<dbReference type="InterPro" id="IPR003959">
    <property type="entry name" value="ATPase_AAA_core"/>
</dbReference>
<dbReference type="STRING" id="1287681.M7THU4"/>
<dbReference type="KEGG" id="ela:UCREL1_6725"/>
<protein>
    <submittedName>
        <fullName evidence="5">Putative nfx1-type zinc finger-containing protein 1 protein</fullName>
    </submittedName>
</protein>
<dbReference type="InterPro" id="IPR000641">
    <property type="entry name" value="CbxX/CfxQ"/>
</dbReference>
<dbReference type="InterPro" id="IPR041627">
    <property type="entry name" value="AAA_lid_6"/>
</dbReference>
<name>M7THU4_EUTLA</name>
<dbReference type="HOGENOM" id="CLU_006450_0_1_1"/>
<dbReference type="InterPro" id="IPR003593">
    <property type="entry name" value="AAA+_ATPase"/>
</dbReference>
<dbReference type="OMA" id="MINERSN"/>
<dbReference type="GO" id="GO:0005524">
    <property type="term" value="F:ATP binding"/>
    <property type="evidence" value="ECO:0007669"/>
    <property type="project" value="UniProtKB-KW"/>
</dbReference>
<keyword evidence="6" id="KW-1185">Reference proteome</keyword>
<reference evidence="6" key="1">
    <citation type="journal article" date="2013" name="Genome Announc.">
        <title>Draft genome sequence of the grapevine dieback fungus Eutypa lata UCR-EL1.</title>
        <authorList>
            <person name="Blanco-Ulate B."/>
            <person name="Rolshausen P.E."/>
            <person name="Cantu D."/>
        </authorList>
    </citation>
    <scope>NUCLEOTIDE SEQUENCE [LARGE SCALE GENOMIC DNA]</scope>
    <source>
        <strain evidence="6">UCR-EL1</strain>
    </source>
</reference>
<evidence type="ECO:0000259" key="4">
    <source>
        <dbReference type="SMART" id="SM00382"/>
    </source>
</evidence>
<dbReference type="Pfam" id="PF17866">
    <property type="entry name" value="AAA_lid_6"/>
    <property type="match status" value="1"/>
</dbReference>
<dbReference type="eggNOG" id="KOG0730">
    <property type="taxonomic scope" value="Eukaryota"/>
</dbReference>
<evidence type="ECO:0000256" key="1">
    <source>
        <dbReference type="ARBA" id="ARBA00010378"/>
    </source>
</evidence>
<dbReference type="FunFam" id="3.40.50.300:FF:000216">
    <property type="entry name" value="Type VII secretion ATPase EccA"/>
    <property type="match status" value="2"/>
</dbReference>
<evidence type="ECO:0000313" key="6">
    <source>
        <dbReference type="Proteomes" id="UP000012174"/>
    </source>
</evidence>